<evidence type="ECO:0000256" key="6">
    <source>
        <dbReference type="ARBA" id="ARBA00023136"/>
    </source>
</evidence>
<keyword evidence="6 9" id="KW-0472">Membrane</keyword>
<keyword evidence="7" id="KW-0175">Coiled coil</keyword>
<feature type="transmembrane region" description="Helical" evidence="9">
    <location>
        <begin position="6"/>
        <end position="23"/>
    </location>
</feature>
<comment type="similarity">
    <text evidence="2">Belongs to the CPA3 antiporters (TC 2.A.63) subunit C family.</text>
</comment>
<dbReference type="Proteomes" id="UP001595851">
    <property type="component" value="Unassembled WGS sequence"/>
</dbReference>
<dbReference type="Gene3D" id="1.10.287.3510">
    <property type="match status" value="1"/>
</dbReference>
<evidence type="ECO:0000256" key="9">
    <source>
        <dbReference type="SAM" id="Phobius"/>
    </source>
</evidence>
<evidence type="ECO:0000256" key="1">
    <source>
        <dbReference type="ARBA" id="ARBA00004651"/>
    </source>
</evidence>
<reference evidence="11" key="1">
    <citation type="journal article" date="2019" name="Int. J. Syst. Evol. Microbiol.">
        <title>The Global Catalogue of Microorganisms (GCM) 10K type strain sequencing project: providing services to taxonomists for standard genome sequencing and annotation.</title>
        <authorList>
            <consortium name="The Broad Institute Genomics Platform"/>
            <consortium name="The Broad Institute Genome Sequencing Center for Infectious Disease"/>
            <person name="Wu L."/>
            <person name="Ma J."/>
        </authorList>
    </citation>
    <scope>NUCLEOTIDE SEQUENCE [LARGE SCALE GENOMIC DNA]</scope>
    <source>
        <strain evidence="11">TBRC 1276</strain>
    </source>
</reference>
<evidence type="ECO:0000256" key="2">
    <source>
        <dbReference type="ARBA" id="ARBA00010388"/>
    </source>
</evidence>
<gene>
    <name evidence="10" type="ORF">ACFOY2_17045</name>
</gene>
<dbReference type="EMBL" id="JBHSBI010000007">
    <property type="protein sequence ID" value="MFC4008940.1"/>
    <property type="molecule type" value="Genomic_DNA"/>
</dbReference>
<feature type="compositionally biased region" description="Basic and acidic residues" evidence="8">
    <location>
        <begin position="230"/>
        <end position="240"/>
    </location>
</feature>
<keyword evidence="5 9" id="KW-1133">Transmembrane helix</keyword>
<evidence type="ECO:0000313" key="10">
    <source>
        <dbReference type="EMBL" id="MFC4008940.1"/>
    </source>
</evidence>
<accession>A0ABV8G7G5</accession>
<dbReference type="Pfam" id="PF00420">
    <property type="entry name" value="Oxidored_q2"/>
    <property type="match status" value="1"/>
</dbReference>
<dbReference type="PANTHER" id="PTHR34583">
    <property type="entry name" value="ANTIPORTER SUBUNIT MNHC2-RELATED"/>
    <property type="match status" value="1"/>
</dbReference>
<dbReference type="InterPro" id="IPR050601">
    <property type="entry name" value="CPA3_antiporter_subunitC"/>
</dbReference>
<feature type="compositionally biased region" description="Basic and acidic residues" evidence="8">
    <location>
        <begin position="249"/>
        <end position="258"/>
    </location>
</feature>
<dbReference type="PANTHER" id="PTHR34583:SF2">
    <property type="entry name" value="ANTIPORTER SUBUNIT MNHC2-RELATED"/>
    <property type="match status" value="1"/>
</dbReference>
<evidence type="ECO:0000256" key="5">
    <source>
        <dbReference type="ARBA" id="ARBA00022989"/>
    </source>
</evidence>
<evidence type="ECO:0000256" key="3">
    <source>
        <dbReference type="ARBA" id="ARBA00022475"/>
    </source>
</evidence>
<feature type="transmembrane region" description="Helical" evidence="9">
    <location>
        <begin position="70"/>
        <end position="90"/>
    </location>
</feature>
<comment type="subcellular location">
    <subcellularLocation>
        <location evidence="1">Cell membrane</location>
        <topology evidence="1">Multi-pass membrane protein</topology>
    </subcellularLocation>
</comment>
<proteinExistence type="inferred from homology"/>
<dbReference type="InterPro" id="IPR039428">
    <property type="entry name" value="NUOK/Mnh_C1-like"/>
</dbReference>
<evidence type="ECO:0000256" key="7">
    <source>
        <dbReference type="SAM" id="Coils"/>
    </source>
</evidence>
<sequence length="281" mass="32049">MTVTLLPFLACFALIATGVTLLLERSLVRVLAGVIVLGNGVNLLIVTSGGEPGRPPFVGAPGMADPLPQAMVLTAIVITLGVTAFLLAMVHRSWQLTGSDEVQDDTEDRRVRLRARRGELSDAVRARQDAYRRLVAEQRAELANLESEQAERERLREADLEQRIARVHSELAQWMERRRQEGVSEEELRARFEDADEREKLRERFEDTDEDATARHNLERIEELRAEHVRAREAQADREKALRRRLKARQREARKQMRAAIRQELERQALAQDPELESPDG</sequence>
<feature type="region of interest" description="Disordered" evidence="8">
    <location>
        <begin position="230"/>
        <end position="258"/>
    </location>
</feature>
<evidence type="ECO:0000313" key="11">
    <source>
        <dbReference type="Proteomes" id="UP001595851"/>
    </source>
</evidence>
<keyword evidence="11" id="KW-1185">Reference proteome</keyword>
<protein>
    <submittedName>
        <fullName evidence="10">Na(+)/H(+) antiporter subunit C</fullName>
    </submittedName>
</protein>
<feature type="coiled-coil region" evidence="7">
    <location>
        <begin position="128"/>
        <end position="177"/>
    </location>
</feature>
<keyword evidence="4 9" id="KW-0812">Transmembrane</keyword>
<dbReference type="NCBIfam" id="NF005929">
    <property type="entry name" value="PRK07946.1"/>
    <property type="match status" value="1"/>
</dbReference>
<organism evidence="10 11">
    <name type="scientific">Nonomuraea purpurea</name>
    <dbReference type="NCBI Taxonomy" id="1849276"/>
    <lineage>
        <taxon>Bacteria</taxon>
        <taxon>Bacillati</taxon>
        <taxon>Actinomycetota</taxon>
        <taxon>Actinomycetes</taxon>
        <taxon>Streptosporangiales</taxon>
        <taxon>Streptosporangiaceae</taxon>
        <taxon>Nonomuraea</taxon>
    </lineage>
</organism>
<name>A0ABV8G7G5_9ACTN</name>
<feature type="transmembrane region" description="Helical" evidence="9">
    <location>
        <begin position="30"/>
        <end position="50"/>
    </location>
</feature>
<comment type="caution">
    <text evidence="10">The sequence shown here is derived from an EMBL/GenBank/DDBJ whole genome shotgun (WGS) entry which is preliminary data.</text>
</comment>
<evidence type="ECO:0000256" key="4">
    <source>
        <dbReference type="ARBA" id="ARBA00022692"/>
    </source>
</evidence>
<evidence type="ECO:0000256" key="8">
    <source>
        <dbReference type="SAM" id="MobiDB-lite"/>
    </source>
</evidence>
<dbReference type="RefSeq" id="WP_379529000.1">
    <property type="nucleotide sequence ID" value="NZ_JBHSBI010000007.1"/>
</dbReference>
<keyword evidence="3" id="KW-1003">Cell membrane</keyword>